<dbReference type="Proteomes" id="UP000323000">
    <property type="component" value="Chromosome 9"/>
</dbReference>
<reference evidence="4" key="1">
    <citation type="journal article" date="2019" name="Gigascience">
        <title>De novo genome assembly of the endangered Acer yangbiense, a plant species with extremely small populations endemic to Yunnan Province, China.</title>
        <authorList>
            <person name="Yang J."/>
            <person name="Wariss H.M."/>
            <person name="Tao L."/>
            <person name="Zhang R."/>
            <person name="Yun Q."/>
            <person name="Hollingsworth P."/>
            <person name="Dao Z."/>
            <person name="Luo G."/>
            <person name="Guo H."/>
            <person name="Ma Y."/>
            <person name="Sun W."/>
        </authorList>
    </citation>
    <scope>NUCLEOTIDE SEQUENCE [LARGE SCALE GENOMIC DNA]</scope>
    <source>
        <strain evidence="4">cv. Malutang</strain>
    </source>
</reference>
<feature type="compositionally biased region" description="Polar residues" evidence="2">
    <location>
        <begin position="138"/>
        <end position="149"/>
    </location>
</feature>
<organism evidence="3 4">
    <name type="scientific">Acer yangbiense</name>
    <dbReference type="NCBI Taxonomy" id="1000413"/>
    <lineage>
        <taxon>Eukaryota</taxon>
        <taxon>Viridiplantae</taxon>
        <taxon>Streptophyta</taxon>
        <taxon>Embryophyta</taxon>
        <taxon>Tracheophyta</taxon>
        <taxon>Spermatophyta</taxon>
        <taxon>Magnoliopsida</taxon>
        <taxon>eudicotyledons</taxon>
        <taxon>Gunneridae</taxon>
        <taxon>Pentapetalae</taxon>
        <taxon>rosids</taxon>
        <taxon>malvids</taxon>
        <taxon>Sapindales</taxon>
        <taxon>Sapindaceae</taxon>
        <taxon>Hippocastanoideae</taxon>
        <taxon>Acereae</taxon>
        <taxon>Acer</taxon>
    </lineage>
</organism>
<evidence type="ECO:0000313" key="4">
    <source>
        <dbReference type="Proteomes" id="UP000323000"/>
    </source>
</evidence>
<dbReference type="OrthoDB" id="1637298at2759"/>
<accession>A0A5C7HCZ9</accession>
<comment type="caution">
    <text evidence="3">The sequence shown here is derived from an EMBL/GenBank/DDBJ whole genome shotgun (WGS) entry which is preliminary data.</text>
</comment>
<feature type="region of interest" description="Disordered" evidence="2">
    <location>
        <begin position="1"/>
        <end position="90"/>
    </location>
</feature>
<gene>
    <name evidence="3" type="ORF">EZV62_020120</name>
</gene>
<proteinExistence type="predicted"/>
<feature type="region of interest" description="Disordered" evidence="2">
    <location>
        <begin position="109"/>
        <end position="149"/>
    </location>
</feature>
<protein>
    <submittedName>
        <fullName evidence="3">Uncharacterized protein</fullName>
    </submittedName>
</protein>
<name>A0A5C7HCZ9_9ROSI</name>
<evidence type="ECO:0000313" key="3">
    <source>
        <dbReference type="EMBL" id="TXG54864.1"/>
    </source>
</evidence>
<keyword evidence="4" id="KW-1185">Reference proteome</keyword>
<evidence type="ECO:0000256" key="2">
    <source>
        <dbReference type="SAM" id="MobiDB-lite"/>
    </source>
</evidence>
<feature type="coiled-coil region" evidence="1">
    <location>
        <begin position="207"/>
        <end position="269"/>
    </location>
</feature>
<keyword evidence="1" id="KW-0175">Coiled coil</keyword>
<sequence>MSNSGRKRLRVEQSRRNQALLSLSSRLPPPPPPPPRISPTNSPRYSPNNSRHGWSPDYSIASADFSPSSLDNSPLYHPTSPSYNPDSPPLYRATSVLNDVALSPISAVTSPLSPHYSPPSDSPVQDSDQGDHEEGFNSPRSSTQATSTENALEIAEQLLRAVPPSEIEQLRQLDMEDLIQTSITSTFRAALGFTLARDGNNFLDVERRRLRAEKEGLAARVVELEKELSIERDLMTTRFIELARKNARLQELEDMLEGEMQTNANLRRKVRRLPAQVEDALDSFQTSREFEIIKDEEYSKGFEDCRVRVSNHFPGVDLSFLDQNEPETAAMRD</sequence>
<dbReference type="AlphaFoldDB" id="A0A5C7HCZ9"/>
<evidence type="ECO:0000256" key="1">
    <source>
        <dbReference type="SAM" id="Coils"/>
    </source>
</evidence>
<dbReference type="EMBL" id="VAHF01000009">
    <property type="protein sequence ID" value="TXG54864.1"/>
    <property type="molecule type" value="Genomic_DNA"/>
</dbReference>
<feature type="compositionally biased region" description="Pro residues" evidence="2">
    <location>
        <begin position="27"/>
        <end position="37"/>
    </location>
</feature>